<reference evidence="2 3" key="1">
    <citation type="submission" date="2012-10" db="EMBL/GenBank/DDBJ databases">
        <title>The draft sequence of the Mycobacterium pheli genome.</title>
        <authorList>
            <person name="Pettersson B.M.F."/>
            <person name="Das S."/>
            <person name="Dasgupta S."/>
            <person name="Bhattacharya A."/>
            <person name="Kirsebom L.A."/>
        </authorList>
    </citation>
    <scope>NUCLEOTIDE SEQUENCE [LARGE SCALE GENOMIC DNA]</scope>
    <source>
        <strain evidence="2 3">CCUG 21000</strain>
    </source>
</reference>
<protein>
    <recommendedName>
        <fullName evidence="1">Helicase C-terminal domain-containing protein</fullName>
    </recommendedName>
</protein>
<dbReference type="PROSITE" id="PS51194">
    <property type="entry name" value="HELICASE_CTER"/>
    <property type="match status" value="1"/>
</dbReference>
<evidence type="ECO:0000259" key="1">
    <source>
        <dbReference type="PROSITE" id="PS51194"/>
    </source>
</evidence>
<keyword evidence="3" id="KW-1185">Reference proteome</keyword>
<dbReference type="SUPFAM" id="SSF52540">
    <property type="entry name" value="P-loop containing nucleoside triphosphate hydrolases"/>
    <property type="match status" value="1"/>
</dbReference>
<dbReference type="InterPro" id="IPR027417">
    <property type="entry name" value="P-loop_NTPase"/>
</dbReference>
<evidence type="ECO:0000313" key="2">
    <source>
        <dbReference type="EMBL" id="KAB7757801.1"/>
    </source>
</evidence>
<name>A0A5N5V7E9_MYCPH</name>
<feature type="domain" description="Helicase C-terminal" evidence="1">
    <location>
        <begin position="37"/>
        <end position="201"/>
    </location>
</feature>
<comment type="caution">
    <text evidence="2">The sequence shown here is derived from an EMBL/GenBank/DDBJ whole genome shotgun (WGS) entry which is preliminary data.</text>
</comment>
<dbReference type="Proteomes" id="UP000325690">
    <property type="component" value="Unassembled WGS sequence"/>
</dbReference>
<dbReference type="EMBL" id="ANBP01000006">
    <property type="protein sequence ID" value="KAB7757801.1"/>
    <property type="molecule type" value="Genomic_DNA"/>
</dbReference>
<dbReference type="InterPro" id="IPR001650">
    <property type="entry name" value="Helicase_C-like"/>
</dbReference>
<sequence length="323" mass="36507">MSPGKSQTTLLVRVYAALLQYANVIPGEPADRDPYWTLVGYFNSLRVLAGARMQVQDDVEERIDLLADDEATRRILNDPIELTSRASSVDIPGYLKRMRLAYPDPNALSVILATNMISVGVDIDRLGLMTMMGQPQSTSEYIQSTSRVGRQHPGLVVTIYNAARSRDRSHYESFLPYHSALYREVESTSVTPFSPRARDRGLHAVLVALVRHTVPGLHQNNDAANIAAHKAEVEQLRDLILERVRHIDVAEVEPTRAELNQFISMWLRRACEEQKLVYANREHPEHALLIEAAEDTENLPDVMPTLWSLRDVDRTSNLYLTRA</sequence>
<dbReference type="Gene3D" id="3.40.50.300">
    <property type="entry name" value="P-loop containing nucleotide triphosphate hydrolases"/>
    <property type="match status" value="1"/>
</dbReference>
<organism evidence="2 3">
    <name type="scientific">Mycolicibacterium phlei DSM 43239 = CCUG 21000</name>
    <dbReference type="NCBI Taxonomy" id="1226750"/>
    <lineage>
        <taxon>Bacteria</taxon>
        <taxon>Bacillati</taxon>
        <taxon>Actinomycetota</taxon>
        <taxon>Actinomycetes</taxon>
        <taxon>Mycobacteriales</taxon>
        <taxon>Mycobacteriaceae</taxon>
        <taxon>Mycolicibacterium</taxon>
    </lineage>
</organism>
<accession>A0A5N5V7E9</accession>
<dbReference type="CDD" id="cd18785">
    <property type="entry name" value="SF2_C"/>
    <property type="match status" value="1"/>
</dbReference>
<gene>
    <name evidence="2" type="ORF">MPHL21000_06325</name>
</gene>
<proteinExistence type="predicted"/>
<dbReference type="AlphaFoldDB" id="A0A5N5V7E9"/>
<dbReference type="Pfam" id="PF00271">
    <property type="entry name" value="Helicase_C"/>
    <property type="match status" value="1"/>
</dbReference>
<evidence type="ECO:0000313" key="3">
    <source>
        <dbReference type="Proteomes" id="UP000325690"/>
    </source>
</evidence>